<dbReference type="EMBL" id="ONZQ02000002">
    <property type="protein sequence ID" value="SPN99225.1"/>
    <property type="molecule type" value="Genomic_DNA"/>
</dbReference>
<dbReference type="InterPro" id="IPR002347">
    <property type="entry name" value="SDR_fam"/>
</dbReference>
<protein>
    <submittedName>
        <fullName evidence="1">Related to ketoreductase</fullName>
    </submittedName>
</protein>
<dbReference type="InterPro" id="IPR052184">
    <property type="entry name" value="SDR_enzymes"/>
</dbReference>
<dbReference type="AlphaFoldDB" id="A0AAE8SSX7"/>
<dbReference type="InterPro" id="IPR036291">
    <property type="entry name" value="NAD(P)-bd_dom_sf"/>
</dbReference>
<dbReference type="SUPFAM" id="SSF51735">
    <property type="entry name" value="NAD(P)-binding Rossmann-fold domains"/>
    <property type="match status" value="1"/>
</dbReference>
<dbReference type="PANTHER" id="PTHR45458">
    <property type="entry name" value="SHORT-CHAIN DEHYDROGENASE/REDUCTASE SDR"/>
    <property type="match status" value="1"/>
</dbReference>
<keyword evidence="2" id="KW-1185">Reference proteome</keyword>
<dbReference type="PRINTS" id="PR00081">
    <property type="entry name" value="GDHRDH"/>
</dbReference>
<dbReference type="GO" id="GO:0016616">
    <property type="term" value="F:oxidoreductase activity, acting on the CH-OH group of donors, NAD or NADP as acceptor"/>
    <property type="evidence" value="ECO:0007669"/>
    <property type="project" value="TreeGrafter"/>
</dbReference>
<evidence type="ECO:0000313" key="1">
    <source>
        <dbReference type="EMBL" id="SPN99225.1"/>
    </source>
</evidence>
<gene>
    <name evidence="1" type="ORF">DNG_02262</name>
</gene>
<dbReference type="Gene3D" id="3.40.50.720">
    <property type="entry name" value="NAD(P)-binding Rossmann-like Domain"/>
    <property type="match status" value="1"/>
</dbReference>
<dbReference type="Proteomes" id="UP001187682">
    <property type="component" value="Unassembled WGS sequence"/>
</dbReference>
<dbReference type="PANTHER" id="PTHR45458:SF1">
    <property type="entry name" value="SHORT CHAIN DEHYDROGENASE"/>
    <property type="match status" value="1"/>
</dbReference>
<dbReference type="Pfam" id="PF00106">
    <property type="entry name" value="adh_short"/>
    <property type="match status" value="1"/>
</dbReference>
<sequence length="248" mass="27311">MSQTFVLITGANRGLGRGLLERFLAQPNHTVIAANRDPTHPTSKSLSELPKGQDSSLIVVRYDAAAEQDASNVVDELKEKHGIDRLDIVIPNAGISKQHPLVKDAKRADMLEHVQVNVYAMISLYQATRDLLQKSTREPIFAPISSIAGSVTNQPPIQNACYGASKCLLNWYGIRINAEDEWLNTFVLDPGFSSTDMGIHAARTFGYPDEVLISPDDAVDGMFEVFQTASKEEHGGRLVSYTGEIQEW</sequence>
<reference evidence="1" key="1">
    <citation type="submission" date="2018-03" db="EMBL/GenBank/DDBJ databases">
        <authorList>
            <person name="Guldener U."/>
        </authorList>
    </citation>
    <scope>NUCLEOTIDE SEQUENCE</scope>
</reference>
<proteinExistence type="predicted"/>
<organism evidence="1 2">
    <name type="scientific">Cephalotrichum gorgonifer</name>
    <dbReference type="NCBI Taxonomy" id="2041049"/>
    <lineage>
        <taxon>Eukaryota</taxon>
        <taxon>Fungi</taxon>
        <taxon>Dikarya</taxon>
        <taxon>Ascomycota</taxon>
        <taxon>Pezizomycotina</taxon>
        <taxon>Sordariomycetes</taxon>
        <taxon>Hypocreomycetidae</taxon>
        <taxon>Microascales</taxon>
        <taxon>Microascaceae</taxon>
        <taxon>Cephalotrichum</taxon>
    </lineage>
</organism>
<accession>A0AAE8SSX7</accession>
<evidence type="ECO:0000313" key="2">
    <source>
        <dbReference type="Proteomes" id="UP001187682"/>
    </source>
</evidence>
<comment type="caution">
    <text evidence="1">The sequence shown here is derived from an EMBL/GenBank/DDBJ whole genome shotgun (WGS) entry which is preliminary data.</text>
</comment>
<name>A0AAE8SSX7_9PEZI</name>